<protein>
    <submittedName>
        <fullName evidence="8">Uncharacterized protein</fullName>
    </submittedName>
</protein>
<evidence type="ECO:0000256" key="3">
    <source>
        <dbReference type="ARBA" id="ARBA00022448"/>
    </source>
</evidence>
<dbReference type="OrthoDB" id="1856718at2759"/>
<dbReference type="GO" id="GO:0005886">
    <property type="term" value="C:plasma membrane"/>
    <property type="evidence" value="ECO:0007669"/>
    <property type="project" value="TreeGrafter"/>
</dbReference>
<evidence type="ECO:0000256" key="4">
    <source>
        <dbReference type="ARBA" id="ARBA00022692"/>
    </source>
</evidence>
<dbReference type="EMBL" id="JAKOGI010000334">
    <property type="protein sequence ID" value="KAJ8436692.1"/>
    <property type="molecule type" value="Genomic_DNA"/>
</dbReference>
<feature type="transmembrane region" description="Helical" evidence="7">
    <location>
        <begin position="12"/>
        <end position="34"/>
    </location>
</feature>
<comment type="similarity">
    <text evidence="2">Belongs to the SLC29A/ENT transporter (TC 2.A.57) family.</text>
</comment>
<keyword evidence="6 7" id="KW-0472">Membrane</keyword>
<evidence type="ECO:0000256" key="6">
    <source>
        <dbReference type="ARBA" id="ARBA00023136"/>
    </source>
</evidence>
<feature type="transmembrane region" description="Helical" evidence="7">
    <location>
        <begin position="46"/>
        <end position="66"/>
    </location>
</feature>
<name>A0A9Q1QC46_9CARY</name>
<comment type="caution">
    <text evidence="8">The sequence shown here is derived from an EMBL/GenBank/DDBJ whole genome shotgun (WGS) entry which is preliminary data.</text>
</comment>
<dbReference type="AlphaFoldDB" id="A0A9Q1QC46"/>
<gene>
    <name evidence="8" type="ORF">Cgig2_025522</name>
</gene>
<proteinExistence type="inferred from homology"/>
<feature type="transmembrane region" description="Helical" evidence="7">
    <location>
        <begin position="78"/>
        <end position="99"/>
    </location>
</feature>
<dbReference type="Proteomes" id="UP001153076">
    <property type="component" value="Unassembled WGS sequence"/>
</dbReference>
<keyword evidence="5 7" id="KW-1133">Transmembrane helix</keyword>
<reference evidence="8" key="1">
    <citation type="submission" date="2022-04" db="EMBL/GenBank/DDBJ databases">
        <title>Carnegiea gigantea Genome sequencing and assembly v2.</title>
        <authorList>
            <person name="Copetti D."/>
            <person name="Sanderson M.J."/>
            <person name="Burquez A."/>
            <person name="Wojciechowski M.F."/>
        </authorList>
    </citation>
    <scope>NUCLEOTIDE SEQUENCE</scope>
    <source>
        <strain evidence="8">SGP5-SGP5p</strain>
        <tissue evidence="8">Aerial part</tissue>
    </source>
</reference>
<evidence type="ECO:0000256" key="1">
    <source>
        <dbReference type="ARBA" id="ARBA00004141"/>
    </source>
</evidence>
<dbReference type="PANTHER" id="PTHR10332">
    <property type="entry name" value="EQUILIBRATIVE NUCLEOSIDE TRANSPORTER"/>
    <property type="match status" value="1"/>
</dbReference>
<keyword evidence="3" id="KW-0813">Transport</keyword>
<evidence type="ECO:0000256" key="5">
    <source>
        <dbReference type="ARBA" id="ARBA00022989"/>
    </source>
</evidence>
<dbReference type="InterPro" id="IPR002259">
    <property type="entry name" value="Eqnu_transpt"/>
</dbReference>
<organism evidence="8 9">
    <name type="scientific">Carnegiea gigantea</name>
    <dbReference type="NCBI Taxonomy" id="171969"/>
    <lineage>
        <taxon>Eukaryota</taxon>
        <taxon>Viridiplantae</taxon>
        <taxon>Streptophyta</taxon>
        <taxon>Embryophyta</taxon>
        <taxon>Tracheophyta</taxon>
        <taxon>Spermatophyta</taxon>
        <taxon>Magnoliopsida</taxon>
        <taxon>eudicotyledons</taxon>
        <taxon>Gunneridae</taxon>
        <taxon>Pentapetalae</taxon>
        <taxon>Caryophyllales</taxon>
        <taxon>Cactineae</taxon>
        <taxon>Cactaceae</taxon>
        <taxon>Cactoideae</taxon>
        <taxon>Echinocereeae</taxon>
        <taxon>Carnegiea</taxon>
    </lineage>
</organism>
<comment type="subcellular location">
    <subcellularLocation>
        <location evidence="1">Membrane</location>
        <topology evidence="1">Multi-pass membrane protein</topology>
    </subcellularLocation>
</comment>
<evidence type="ECO:0000256" key="7">
    <source>
        <dbReference type="SAM" id="Phobius"/>
    </source>
</evidence>
<evidence type="ECO:0000313" key="8">
    <source>
        <dbReference type="EMBL" id="KAJ8436692.1"/>
    </source>
</evidence>
<evidence type="ECO:0000313" key="9">
    <source>
        <dbReference type="Proteomes" id="UP001153076"/>
    </source>
</evidence>
<accession>A0A9Q1QC46</accession>
<dbReference type="PANTHER" id="PTHR10332:SF10">
    <property type="entry name" value="EQUILIBRATIVE NUCLEOSIDE TRANSPORTER 4"/>
    <property type="match status" value="1"/>
</dbReference>
<keyword evidence="4 7" id="KW-0812">Transmembrane</keyword>
<sequence length="165" mass="18051">MIFTARKFDGYVRINIGLGLFTVALLVMPIIDVVYSKGRSGLYDGLYVTVAALGLSGLADALVQGGLIGSTRELPERYMQAVVTGATASGWFVLFDLFVEMQRELPKPQHPFWLVLESPVVLGASLASSSPTSIPTFLSVVKFLEGVNHKCYPYAGWRFLMNNLT</sequence>
<dbReference type="GO" id="GO:0005337">
    <property type="term" value="F:nucleoside transmembrane transporter activity"/>
    <property type="evidence" value="ECO:0007669"/>
    <property type="project" value="InterPro"/>
</dbReference>
<keyword evidence="9" id="KW-1185">Reference proteome</keyword>
<evidence type="ECO:0000256" key="2">
    <source>
        <dbReference type="ARBA" id="ARBA00007965"/>
    </source>
</evidence>